<gene>
    <name evidence="1" type="ORF">Z043_124910</name>
</gene>
<accession>A0A0N8JV78</accession>
<protein>
    <submittedName>
        <fullName evidence="1">Uncharacterized protein</fullName>
    </submittedName>
</protein>
<dbReference type="EMBL" id="JARO02016652">
    <property type="protein sequence ID" value="KPP57377.1"/>
    <property type="molecule type" value="Genomic_DNA"/>
</dbReference>
<proteinExistence type="predicted"/>
<sequence length="183" mass="21079">NGPTHSHNHTLDLVITYSIDVHHTISNHYLFTFDLHLLVPFDNSMAKIVQHIDENTIAKIIDYIRKCDFGTSTNVDQMAFEYYSAVKFHLDSVAPPKTKLIRTVRNSLWFNDSTHAINNKLENIQTPIVPPSLVLASINCSDDDNINCCPYCFCTFNIITVEEIFRANSLFERYYLSVRSRPH</sequence>
<comment type="caution">
    <text evidence="1">The sequence shown here is derived from an EMBL/GenBank/DDBJ whole genome shotgun (WGS) entry which is preliminary data.</text>
</comment>
<name>A0A0N8JV78_SCLFO</name>
<evidence type="ECO:0000313" key="2">
    <source>
        <dbReference type="Proteomes" id="UP000034805"/>
    </source>
</evidence>
<dbReference type="AlphaFoldDB" id="A0A0N8JV78"/>
<organism evidence="1 2">
    <name type="scientific">Scleropages formosus</name>
    <name type="common">Asian bonytongue</name>
    <name type="synonym">Osteoglossum formosum</name>
    <dbReference type="NCBI Taxonomy" id="113540"/>
    <lineage>
        <taxon>Eukaryota</taxon>
        <taxon>Metazoa</taxon>
        <taxon>Chordata</taxon>
        <taxon>Craniata</taxon>
        <taxon>Vertebrata</taxon>
        <taxon>Euteleostomi</taxon>
        <taxon>Actinopterygii</taxon>
        <taxon>Neopterygii</taxon>
        <taxon>Teleostei</taxon>
        <taxon>Osteoglossocephala</taxon>
        <taxon>Osteoglossomorpha</taxon>
        <taxon>Osteoglossiformes</taxon>
        <taxon>Osteoglossidae</taxon>
        <taxon>Scleropages</taxon>
    </lineage>
</organism>
<evidence type="ECO:0000313" key="1">
    <source>
        <dbReference type="EMBL" id="KPP57377.1"/>
    </source>
</evidence>
<feature type="non-terminal residue" evidence="1">
    <location>
        <position position="1"/>
    </location>
</feature>
<reference evidence="1 2" key="1">
    <citation type="submission" date="2015-08" db="EMBL/GenBank/DDBJ databases">
        <title>The genome of the Asian arowana (Scleropages formosus).</title>
        <authorList>
            <person name="Tan M.H."/>
            <person name="Gan H.M."/>
            <person name="Croft L.J."/>
            <person name="Austin C.M."/>
        </authorList>
    </citation>
    <scope>NUCLEOTIDE SEQUENCE [LARGE SCALE GENOMIC DNA]</scope>
    <source>
        <strain evidence="1">Aro1</strain>
    </source>
</reference>
<dbReference type="Proteomes" id="UP000034805">
    <property type="component" value="Unassembled WGS sequence"/>
</dbReference>